<evidence type="ECO:0000313" key="9">
    <source>
        <dbReference type="EMBL" id="MBB2201041.1"/>
    </source>
</evidence>
<comment type="pathway">
    <text evidence="7">Amino-acid degradation; L-histidine degradation into L-glutamate; N-formimidoyl-L-glutamate from L-histidine: step 3/3.</text>
</comment>
<protein>
    <recommendedName>
        <fullName evidence="1 7">Imidazolonepropionase</fullName>
        <ecNumber evidence="1 7">3.5.2.7</ecNumber>
    </recommendedName>
    <alternativeName>
        <fullName evidence="7">Imidazolone-5-propionate hydrolase</fullName>
    </alternativeName>
</protein>
<feature type="binding site" evidence="7">
    <location>
        <position position="318"/>
    </location>
    <ligand>
        <name>Fe(3+)</name>
        <dbReference type="ChEBI" id="CHEBI:29034"/>
    </ligand>
</feature>
<feature type="binding site" evidence="7">
    <location>
        <position position="243"/>
    </location>
    <ligand>
        <name>Fe(3+)</name>
        <dbReference type="ChEBI" id="CHEBI:29034"/>
    </ligand>
</feature>
<comment type="caution">
    <text evidence="9">The sequence shown here is derived from an EMBL/GenBank/DDBJ whole genome shotgun (WGS) entry which is preliminary data.</text>
</comment>
<comment type="cofactor">
    <cofactor evidence="7">
        <name>Zn(2+)</name>
        <dbReference type="ChEBI" id="CHEBI:29105"/>
    </cofactor>
    <cofactor evidence="7">
        <name>Fe(3+)</name>
        <dbReference type="ChEBI" id="CHEBI:29034"/>
    </cofactor>
    <text evidence="7">Binds 1 zinc or iron ion per subunit.</text>
</comment>
<keyword evidence="7" id="KW-0963">Cytoplasm</keyword>
<feature type="binding site" evidence="7">
    <location>
        <position position="178"/>
    </location>
    <ligand>
        <name>4-imidazolone-5-propanoate</name>
        <dbReference type="ChEBI" id="CHEBI:77893"/>
    </ligand>
</feature>
<feature type="binding site" evidence="7">
    <location>
        <position position="246"/>
    </location>
    <ligand>
        <name>4-imidazolone-5-propanoate</name>
        <dbReference type="ChEBI" id="CHEBI:77893"/>
    </ligand>
</feature>
<dbReference type="AlphaFoldDB" id="A0A7W4PNM8"/>
<comment type="catalytic activity">
    <reaction evidence="7">
        <text>4-imidazolone-5-propanoate + H2O = N-formimidoyl-L-glutamate</text>
        <dbReference type="Rhea" id="RHEA:23660"/>
        <dbReference type="ChEBI" id="CHEBI:15377"/>
        <dbReference type="ChEBI" id="CHEBI:58928"/>
        <dbReference type="ChEBI" id="CHEBI:77893"/>
        <dbReference type="EC" id="3.5.2.7"/>
    </reaction>
</comment>
<dbReference type="EMBL" id="JABEQM010000003">
    <property type="protein sequence ID" value="MBB2201041.1"/>
    <property type="molecule type" value="Genomic_DNA"/>
</dbReference>
<dbReference type="RefSeq" id="WP_182955643.1">
    <property type="nucleotide sequence ID" value="NZ_JABEQM010000003.1"/>
</dbReference>
<feature type="binding site" evidence="7">
    <location>
        <position position="318"/>
    </location>
    <ligand>
        <name>Zn(2+)</name>
        <dbReference type="ChEBI" id="CHEBI:29105"/>
    </ligand>
</feature>
<feature type="binding site" evidence="7">
    <location>
        <position position="320"/>
    </location>
    <ligand>
        <name>N-formimidoyl-L-glutamate</name>
        <dbReference type="ChEBI" id="CHEBI:58928"/>
    </ligand>
</feature>
<keyword evidence="5 7" id="KW-0862">Zinc</keyword>
<evidence type="ECO:0000256" key="7">
    <source>
        <dbReference type="HAMAP-Rule" id="MF_00372"/>
    </source>
</evidence>
<gene>
    <name evidence="7" type="primary">hutI</name>
    <name evidence="9" type="ORF">HLH28_05510</name>
</gene>
<keyword evidence="2 7" id="KW-0479">Metal-binding</keyword>
<feature type="domain" description="Amidohydrolase-related" evidence="8">
    <location>
        <begin position="65"/>
        <end position="379"/>
    </location>
</feature>
<dbReference type="InterPro" id="IPR011059">
    <property type="entry name" value="Metal-dep_hydrolase_composite"/>
</dbReference>
<evidence type="ECO:0000256" key="3">
    <source>
        <dbReference type="ARBA" id="ARBA00022801"/>
    </source>
</evidence>
<dbReference type="NCBIfam" id="TIGR01224">
    <property type="entry name" value="hutI"/>
    <property type="match status" value="1"/>
</dbReference>
<dbReference type="GO" id="GO:0008270">
    <property type="term" value="F:zinc ion binding"/>
    <property type="evidence" value="ECO:0007669"/>
    <property type="project" value="UniProtKB-UniRule"/>
</dbReference>
<feature type="binding site" evidence="7">
    <location>
        <position position="243"/>
    </location>
    <ligand>
        <name>Zn(2+)</name>
        <dbReference type="ChEBI" id="CHEBI:29105"/>
    </ligand>
</feature>
<feature type="binding site" evidence="7">
    <location>
        <position position="82"/>
    </location>
    <ligand>
        <name>4-imidazolone-5-propanoate</name>
        <dbReference type="ChEBI" id="CHEBI:77893"/>
    </ligand>
</feature>
<feature type="binding site" evidence="7">
    <location>
        <position position="75"/>
    </location>
    <ligand>
        <name>Zn(2+)</name>
        <dbReference type="ChEBI" id="CHEBI:29105"/>
    </ligand>
</feature>
<dbReference type="InterPro" id="IPR032466">
    <property type="entry name" value="Metal_Hydrolase"/>
</dbReference>
<dbReference type="PANTHER" id="PTHR42752:SF1">
    <property type="entry name" value="IMIDAZOLONEPROPIONASE-RELATED"/>
    <property type="match status" value="1"/>
</dbReference>
<dbReference type="GO" id="GO:0005737">
    <property type="term" value="C:cytoplasm"/>
    <property type="evidence" value="ECO:0007669"/>
    <property type="project" value="UniProtKB-SubCell"/>
</dbReference>
<comment type="subcellular location">
    <subcellularLocation>
        <location evidence="7">Cytoplasm</location>
    </subcellularLocation>
</comment>
<feature type="binding site" evidence="7">
    <location>
        <position position="73"/>
    </location>
    <ligand>
        <name>Zn(2+)</name>
        <dbReference type="ChEBI" id="CHEBI:29105"/>
    </ligand>
</feature>
<dbReference type="InterPro" id="IPR005920">
    <property type="entry name" value="HutI"/>
</dbReference>
<keyword evidence="6 7" id="KW-0408">Iron</keyword>
<keyword evidence="3 7" id="KW-0378">Hydrolase</keyword>
<feature type="binding site" evidence="7">
    <location>
        <position position="145"/>
    </location>
    <ligand>
        <name>4-imidazolone-5-propanoate</name>
        <dbReference type="ChEBI" id="CHEBI:77893"/>
    </ligand>
</feature>
<dbReference type="GO" id="GO:0019557">
    <property type="term" value="P:L-histidine catabolic process to glutamate and formate"/>
    <property type="evidence" value="ECO:0007669"/>
    <property type="project" value="UniProtKB-UniPathway"/>
</dbReference>
<reference evidence="9 10" key="1">
    <citation type="submission" date="2020-04" db="EMBL/GenBank/DDBJ databases">
        <title>Description of novel Gluconacetobacter.</title>
        <authorList>
            <person name="Sombolestani A."/>
        </authorList>
    </citation>
    <scope>NUCLEOTIDE SEQUENCE [LARGE SCALE GENOMIC DNA]</scope>
    <source>
        <strain evidence="9 10">LMG 27802</strain>
    </source>
</reference>
<feature type="binding site" evidence="7">
    <location>
        <position position="322"/>
    </location>
    <ligand>
        <name>N-formimidoyl-L-glutamate</name>
        <dbReference type="ChEBI" id="CHEBI:58928"/>
    </ligand>
</feature>
<evidence type="ECO:0000256" key="2">
    <source>
        <dbReference type="ARBA" id="ARBA00022723"/>
    </source>
</evidence>
<feature type="binding site" evidence="7">
    <location>
        <position position="145"/>
    </location>
    <ligand>
        <name>N-formimidoyl-L-glutamate</name>
        <dbReference type="ChEBI" id="CHEBI:58928"/>
    </ligand>
</feature>
<keyword evidence="4 7" id="KW-0369">Histidine metabolism</keyword>
<dbReference type="FunFam" id="3.20.20.140:FF:000007">
    <property type="entry name" value="Imidazolonepropionase"/>
    <property type="match status" value="1"/>
</dbReference>
<organism evidence="9 10">
    <name type="scientific">Gluconacetobacter tumulisoli</name>
    <dbReference type="NCBI Taxonomy" id="1286189"/>
    <lineage>
        <taxon>Bacteria</taxon>
        <taxon>Pseudomonadati</taxon>
        <taxon>Pseudomonadota</taxon>
        <taxon>Alphaproteobacteria</taxon>
        <taxon>Acetobacterales</taxon>
        <taxon>Acetobacteraceae</taxon>
        <taxon>Gluconacetobacter</taxon>
    </lineage>
</organism>
<sequence length="418" mass="44421">MWDTLWIDMHLATMVARPDDAYGRIADGAIAAQDGRIVWVGPRDALPGRPQDLARDVIGCDGAWATPGLVDPHTHIVYAGDRSGEFEERLNGVSYEAIARRGGGILSTVQATRNASADELLSLALDRTRRLIAGGVTTVEIKSGYGLTLDDELKQLRVARAVARHLPVRVHTTFLGAHAVPPEFAGRREAYVDHLLDTVLPAVAAEGLADSIDAFCEGIAFQPDEVARLFDAAQALGLPVRLHADQLSDLGGAALAARYRALSADHVEYASEDGVRAMAAAGTVAMLLPGAFYFVREKTVPPVELFRRHGVPMGLATDCNPGTSPALDLTTMMNMACTLFRMTPAEALAGVTHVGARALGLQDEAGRLAAGLSADIAFWPVGGPHELSYWIGGVRPLGRVFQGRPDAAPALANRHGPV</sequence>
<dbReference type="HAMAP" id="MF_00372">
    <property type="entry name" value="HutI"/>
    <property type="match status" value="1"/>
</dbReference>
<proteinExistence type="inferred from homology"/>
<comment type="function">
    <text evidence="7">Catalyzes the hydrolytic cleavage of the carbon-nitrogen bond in imidazolone-5-propanoate to yield N-formimidoyl-L-glutamate. It is the third step in the universal histidine degradation pathway.</text>
</comment>
<dbReference type="SUPFAM" id="SSF51338">
    <property type="entry name" value="Composite domain of metallo-dependent hydrolases"/>
    <property type="match status" value="1"/>
</dbReference>
<dbReference type="Gene3D" id="3.20.20.140">
    <property type="entry name" value="Metal-dependent hydrolases"/>
    <property type="match status" value="1"/>
</dbReference>
<evidence type="ECO:0000313" key="10">
    <source>
        <dbReference type="Proteomes" id="UP000578030"/>
    </source>
</evidence>
<dbReference type="Proteomes" id="UP000578030">
    <property type="component" value="Unassembled WGS sequence"/>
</dbReference>
<name>A0A7W4PNM8_9PROT</name>
<dbReference type="UniPathway" id="UPA00379">
    <property type="reaction ID" value="UER00551"/>
</dbReference>
<dbReference type="GO" id="GO:0019556">
    <property type="term" value="P:L-histidine catabolic process to glutamate and formamide"/>
    <property type="evidence" value="ECO:0007669"/>
    <property type="project" value="UniProtKB-UniRule"/>
</dbReference>
<dbReference type="PANTHER" id="PTHR42752">
    <property type="entry name" value="IMIDAZOLONEPROPIONASE"/>
    <property type="match status" value="1"/>
</dbReference>
<feature type="binding site" evidence="7">
    <location>
        <position position="323"/>
    </location>
    <ligand>
        <name>4-imidazolone-5-propanoate</name>
        <dbReference type="ChEBI" id="CHEBI:77893"/>
    </ligand>
</feature>
<dbReference type="SUPFAM" id="SSF51556">
    <property type="entry name" value="Metallo-dependent hydrolases"/>
    <property type="match status" value="1"/>
</dbReference>
<evidence type="ECO:0000256" key="6">
    <source>
        <dbReference type="ARBA" id="ARBA00023004"/>
    </source>
</evidence>
<evidence type="ECO:0000256" key="1">
    <source>
        <dbReference type="ARBA" id="ARBA00012864"/>
    </source>
</evidence>
<keyword evidence="10" id="KW-1185">Reference proteome</keyword>
<dbReference type="EC" id="3.5.2.7" evidence="1 7"/>
<dbReference type="GO" id="GO:0005506">
    <property type="term" value="F:iron ion binding"/>
    <property type="evidence" value="ECO:0007669"/>
    <property type="project" value="UniProtKB-UniRule"/>
</dbReference>
<dbReference type="InterPro" id="IPR006680">
    <property type="entry name" value="Amidohydro-rel"/>
</dbReference>
<evidence type="ECO:0000256" key="4">
    <source>
        <dbReference type="ARBA" id="ARBA00022808"/>
    </source>
</evidence>
<dbReference type="Pfam" id="PF01979">
    <property type="entry name" value="Amidohydro_1"/>
    <property type="match status" value="1"/>
</dbReference>
<evidence type="ECO:0000259" key="8">
    <source>
        <dbReference type="Pfam" id="PF01979"/>
    </source>
</evidence>
<dbReference type="GO" id="GO:0050480">
    <property type="term" value="F:imidazolonepropionase activity"/>
    <property type="evidence" value="ECO:0007669"/>
    <property type="project" value="UniProtKB-UniRule"/>
</dbReference>
<dbReference type="Gene3D" id="2.30.40.10">
    <property type="entry name" value="Urease, subunit C, domain 1"/>
    <property type="match status" value="1"/>
</dbReference>
<comment type="similarity">
    <text evidence="7">Belongs to the metallo-dependent hydrolases superfamily. HutI family.</text>
</comment>
<feature type="binding site" evidence="7">
    <location>
        <position position="73"/>
    </location>
    <ligand>
        <name>Fe(3+)</name>
        <dbReference type="ChEBI" id="CHEBI:29034"/>
    </ligand>
</feature>
<accession>A0A7W4PNM8</accession>
<feature type="binding site" evidence="7">
    <location>
        <position position="75"/>
    </location>
    <ligand>
        <name>Fe(3+)</name>
        <dbReference type="ChEBI" id="CHEBI:29034"/>
    </ligand>
</feature>
<evidence type="ECO:0000256" key="5">
    <source>
        <dbReference type="ARBA" id="ARBA00022833"/>
    </source>
</evidence>